<dbReference type="InterPro" id="IPR024052">
    <property type="entry name" value="Phosphopentomutase_DeoB_cap_sf"/>
</dbReference>
<accession>A0A1B2EIL1</accession>
<organism evidence="9">
    <name type="scientific">Microvirga ossetica</name>
    <dbReference type="NCBI Taxonomy" id="1882682"/>
    <lineage>
        <taxon>Bacteria</taxon>
        <taxon>Pseudomonadati</taxon>
        <taxon>Pseudomonadota</taxon>
        <taxon>Alphaproteobacteria</taxon>
        <taxon>Hyphomicrobiales</taxon>
        <taxon>Methylobacteriaceae</taxon>
        <taxon>Microvirga</taxon>
    </lineage>
</organism>
<dbReference type="EMBL" id="CP016616">
    <property type="protein sequence ID" value="ANY79787.1"/>
    <property type="molecule type" value="Genomic_DNA"/>
</dbReference>
<comment type="catalytic activity">
    <reaction evidence="6">
        <text>alpha-D-ribose 1-phosphate = D-ribose 5-phosphate</text>
        <dbReference type="Rhea" id="RHEA:18793"/>
        <dbReference type="ChEBI" id="CHEBI:57720"/>
        <dbReference type="ChEBI" id="CHEBI:78346"/>
        <dbReference type="EC" id="5.4.2.7"/>
    </reaction>
</comment>
<evidence type="ECO:0000313" key="9">
    <source>
        <dbReference type="EMBL" id="ANY79787.1"/>
    </source>
</evidence>
<dbReference type="AlphaFoldDB" id="A0A1B2EIL1"/>
<dbReference type="NCBIfam" id="TIGR01696">
    <property type="entry name" value="deoB"/>
    <property type="match status" value="1"/>
</dbReference>
<dbReference type="OrthoDB" id="9769930at2"/>
<comment type="similarity">
    <text evidence="1 6">Belongs to the phosphopentomutase family.</text>
</comment>
<feature type="binding site" evidence="6">
    <location>
        <position position="310"/>
    </location>
    <ligand>
        <name>Mn(2+)</name>
        <dbReference type="ChEBI" id="CHEBI:29035"/>
        <label>2</label>
    </ligand>
</feature>
<dbReference type="PANTHER" id="PTHR21110">
    <property type="entry name" value="PHOSPHOPENTOMUTASE"/>
    <property type="match status" value="1"/>
</dbReference>
<feature type="binding site" evidence="6">
    <location>
        <position position="305"/>
    </location>
    <ligand>
        <name>Mn(2+)</name>
        <dbReference type="ChEBI" id="CHEBI:29035"/>
        <label>2</label>
    </ligand>
</feature>
<comment type="catalytic activity">
    <reaction evidence="6">
        <text>2-deoxy-alpha-D-ribose 1-phosphate = 2-deoxy-D-ribose 5-phosphate</text>
        <dbReference type="Rhea" id="RHEA:27658"/>
        <dbReference type="ChEBI" id="CHEBI:57259"/>
        <dbReference type="ChEBI" id="CHEBI:62877"/>
        <dbReference type="EC" id="5.4.2.7"/>
    </reaction>
</comment>
<dbReference type="RefSeq" id="WP_099510809.1">
    <property type="nucleotide sequence ID" value="NZ_CP016616.1"/>
</dbReference>
<dbReference type="FunFam" id="3.30.70.1250:FF:000001">
    <property type="entry name" value="Phosphopentomutase"/>
    <property type="match status" value="1"/>
</dbReference>
<evidence type="ECO:0000256" key="2">
    <source>
        <dbReference type="ARBA" id="ARBA00022490"/>
    </source>
</evidence>
<reference evidence="9" key="1">
    <citation type="submission" date="2016-07" db="EMBL/GenBank/DDBJ databases">
        <title>Microvirga ossetica sp. nov. a new species of rhizobia isolated from root nodules of the legume species Vicia alpestris Steven originated from North Ossetia region in the Caucasus.</title>
        <authorList>
            <person name="Safronova V.I."/>
            <person name="Kuznetsova I.G."/>
            <person name="Sazanova A.L."/>
            <person name="Belimov A."/>
            <person name="Andronov E."/>
            <person name="Osledkin Y.S."/>
            <person name="Onishchuk O.P."/>
            <person name="Kurchak O.N."/>
            <person name="Shaposhnikov A.I."/>
            <person name="Willems A."/>
            <person name="Tikhonovich I.A."/>
        </authorList>
    </citation>
    <scope>NUCLEOTIDE SEQUENCE [LARGE SCALE GENOMIC DNA]</scope>
    <source>
        <strain evidence="9">V5/3M</strain>
    </source>
</reference>
<dbReference type="EC" id="5.4.2.7" evidence="6 7"/>
<dbReference type="HAMAP" id="MF_00740">
    <property type="entry name" value="Phosphopentomut"/>
    <property type="match status" value="1"/>
</dbReference>
<dbReference type="GO" id="GO:0009117">
    <property type="term" value="P:nucleotide metabolic process"/>
    <property type="evidence" value="ECO:0007669"/>
    <property type="project" value="UniProtKB-UniRule"/>
</dbReference>
<protein>
    <recommendedName>
        <fullName evidence="6 7">Phosphopentomutase</fullName>
        <ecNumber evidence="6 7">5.4.2.7</ecNumber>
    </recommendedName>
    <alternativeName>
        <fullName evidence="6">Phosphodeoxyribomutase</fullName>
    </alternativeName>
</protein>
<dbReference type="GO" id="GO:0008973">
    <property type="term" value="F:phosphopentomutase activity"/>
    <property type="evidence" value="ECO:0007669"/>
    <property type="project" value="UniProtKB-UniRule"/>
</dbReference>
<dbReference type="NCBIfam" id="NF003766">
    <property type="entry name" value="PRK05362.1"/>
    <property type="match status" value="1"/>
</dbReference>
<dbReference type="GO" id="GO:0005829">
    <property type="term" value="C:cytosol"/>
    <property type="evidence" value="ECO:0007669"/>
    <property type="project" value="TreeGrafter"/>
</dbReference>
<dbReference type="PANTHER" id="PTHR21110:SF0">
    <property type="entry name" value="PHOSPHOPENTOMUTASE"/>
    <property type="match status" value="1"/>
</dbReference>
<comment type="subcellular location">
    <subcellularLocation>
        <location evidence="6">Cytoplasm</location>
    </subcellularLocation>
</comment>
<evidence type="ECO:0000256" key="4">
    <source>
        <dbReference type="ARBA" id="ARBA00023211"/>
    </source>
</evidence>
<dbReference type="InterPro" id="IPR017850">
    <property type="entry name" value="Alkaline_phosphatase_core_sf"/>
</dbReference>
<evidence type="ECO:0000256" key="7">
    <source>
        <dbReference type="NCBIfam" id="TIGR01696"/>
    </source>
</evidence>
<evidence type="ECO:0000256" key="5">
    <source>
        <dbReference type="ARBA" id="ARBA00023235"/>
    </source>
</evidence>
<dbReference type="GO" id="GO:0000287">
    <property type="term" value="F:magnesium ion binding"/>
    <property type="evidence" value="ECO:0007669"/>
    <property type="project" value="UniProtKB-UniRule"/>
</dbReference>
<gene>
    <name evidence="6" type="primary">deoB</name>
    <name evidence="9" type="ORF">BB934_17450</name>
</gene>
<dbReference type="SUPFAM" id="SSF143856">
    <property type="entry name" value="DeoB insert domain-like"/>
    <property type="match status" value="1"/>
</dbReference>
<dbReference type="GO" id="GO:0030145">
    <property type="term" value="F:manganese ion binding"/>
    <property type="evidence" value="ECO:0007669"/>
    <property type="project" value="UniProtKB-UniRule"/>
</dbReference>
<comment type="cofactor">
    <cofactor evidence="6">
        <name>Mn(2+)</name>
        <dbReference type="ChEBI" id="CHEBI:29035"/>
    </cofactor>
    <text evidence="6">Binds 2 manganese ions.</text>
</comment>
<dbReference type="PIRSF" id="PIRSF001491">
    <property type="entry name" value="Ppentomutase"/>
    <property type="match status" value="1"/>
</dbReference>
<proteinExistence type="inferred from homology"/>
<evidence type="ECO:0000256" key="6">
    <source>
        <dbReference type="HAMAP-Rule" id="MF_00740"/>
    </source>
</evidence>
<comment type="pathway">
    <text evidence="6">Carbohydrate degradation; 2-deoxy-D-ribose 1-phosphate degradation; D-glyceraldehyde 3-phosphate and acetaldehyde from 2-deoxy-alpha-D-ribose 1-phosphate: step 1/2.</text>
</comment>
<dbReference type="Gene3D" id="3.40.720.10">
    <property type="entry name" value="Alkaline Phosphatase, subunit A"/>
    <property type="match status" value="1"/>
</dbReference>
<dbReference type="GO" id="GO:0006018">
    <property type="term" value="P:2-deoxyribose 1-phosphate catabolic process"/>
    <property type="evidence" value="ECO:0007669"/>
    <property type="project" value="UniProtKB-UniRule"/>
</dbReference>
<feature type="binding site" evidence="6">
    <location>
        <position position="10"/>
    </location>
    <ligand>
        <name>Mn(2+)</name>
        <dbReference type="ChEBI" id="CHEBI:29035"/>
        <label>1</label>
    </ligand>
</feature>
<feature type="binding site" evidence="6">
    <location>
        <position position="346"/>
    </location>
    <ligand>
        <name>Mn(2+)</name>
        <dbReference type="ChEBI" id="CHEBI:29035"/>
        <label>1</label>
    </ligand>
</feature>
<evidence type="ECO:0000259" key="8">
    <source>
        <dbReference type="Pfam" id="PF01676"/>
    </source>
</evidence>
<keyword evidence="2 6" id="KW-0963">Cytoplasm</keyword>
<dbReference type="InterPro" id="IPR006124">
    <property type="entry name" value="Metalloenzyme"/>
</dbReference>
<dbReference type="Pfam" id="PF01676">
    <property type="entry name" value="Metalloenzyme"/>
    <property type="match status" value="1"/>
</dbReference>
<dbReference type="GO" id="GO:0006015">
    <property type="term" value="P:5-phosphoribose 1-diphosphate biosynthetic process"/>
    <property type="evidence" value="ECO:0007669"/>
    <property type="project" value="UniProtKB-UniPathway"/>
</dbReference>
<dbReference type="InterPro" id="IPR010045">
    <property type="entry name" value="DeoB"/>
</dbReference>
<keyword evidence="3 6" id="KW-0479">Metal-binding</keyword>
<comment type="function">
    <text evidence="6">Isomerase that catalyzes the conversion of deoxy-ribose 1-phosphate (dRib-1-P) and ribose 1-phosphate (Rib-1-P) to deoxy-ribose 5-phosphate (dRib-5-P) and ribose 5-phosphate (Rib-5-P), respectively.</text>
</comment>
<dbReference type="SUPFAM" id="SSF53649">
    <property type="entry name" value="Alkaline phosphatase-like"/>
    <property type="match status" value="1"/>
</dbReference>
<keyword evidence="4 6" id="KW-0464">Manganese</keyword>
<dbReference type="GO" id="GO:0043094">
    <property type="term" value="P:metabolic compound salvage"/>
    <property type="evidence" value="ECO:0007669"/>
    <property type="project" value="UniProtKB-UniRule"/>
</dbReference>
<feature type="domain" description="Metalloenzyme" evidence="8">
    <location>
        <begin position="3"/>
        <end position="396"/>
    </location>
</feature>
<keyword evidence="5 6" id="KW-0413">Isomerase</keyword>
<name>A0A1B2EIL1_9HYPH</name>
<dbReference type="Gene3D" id="3.30.70.1250">
    <property type="entry name" value="Phosphopentomutase"/>
    <property type="match status" value="1"/>
</dbReference>
<dbReference type="KEGG" id="moc:BB934_17450"/>
<feature type="binding site" evidence="6">
    <location>
        <position position="347"/>
    </location>
    <ligand>
        <name>Mn(2+)</name>
        <dbReference type="ChEBI" id="CHEBI:29035"/>
        <label>1</label>
    </ligand>
</feature>
<dbReference type="CDD" id="cd16009">
    <property type="entry name" value="PPM"/>
    <property type="match status" value="1"/>
</dbReference>
<dbReference type="UniPathway" id="UPA00087">
    <property type="reaction ID" value="UER00173"/>
</dbReference>
<evidence type="ECO:0000256" key="1">
    <source>
        <dbReference type="ARBA" id="ARBA00010373"/>
    </source>
</evidence>
<sequence length="406" mass="43015">MPRALLIVLDSVGIGGAEDASAYGDAGADTLGHIAEACAAGRGDRASLREGPLRLPNMAALGLGLACEASTGRMPPNLAPQGKLNGAWGYGVETSKGKDTPSGHWEIAGVPVTFDWGYFPDTVPAFPKELTAAFIERGNLPGILADKHASGTTVIDEYGAEHMRTGKPIFYTSVDSVLQIAAHEETFGLERLYELCRIGRELCDAYKIGRVIARPFIGSPETGFKRTGNRKDFAVPPPADTILDTLTKAGRSVVTVGKIGDIFAHRSTGREIKPNGNDACLSAAVEALKDLPDGGFVFANLVDFDSEFGHRRDIAGYAAALEAFDRRIPEIAAALRDGDLVIITADHGNDPSWRGTDHTREHVPILSFGRGVPQGAIGRRESFADIGASVLDHLGVPHGGKGASWL</sequence>
<feature type="binding site" evidence="6">
    <location>
        <position position="358"/>
    </location>
    <ligand>
        <name>Mn(2+)</name>
        <dbReference type="ChEBI" id="CHEBI:29035"/>
        <label>2</label>
    </ligand>
</feature>
<evidence type="ECO:0000256" key="3">
    <source>
        <dbReference type="ARBA" id="ARBA00022723"/>
    </source>
</evidence>